<feature type="transmembrane region" description="Helical" evidence="1">
    <location>
        <begin position="20"/>
        <end position="38"/>
    </location>
</feature>
<dbReference type="AlphaFoldDB" id="A0AAD8K879"/>
<evidence type="ECO:0000313" key="3">
    <source>
        <dbReference type="Proteomes" id="UP001229421"/>
    </source>
</evidence>
<keyword evidence="1" id="KW-0812">Transmembrane</keyword>
<comment type="caution">
    <text evidence="2">The sequence shown here is derived from an EMBL/GenBank/DDBJ whole genome shotgun (WGS) entry which is preliminary data.</text>
</comment>
<keyword evidence="1" id="KW-1133">Transmembrane helix</keyword>
<name>A0AAD8K879_TARER</name>
<keyword evidence="1" id="KW-0472">Membrane</keyword>
<dbReference type="Proteomes" id="UP001229421">
    <property type="component" value="Unassembled WGS sequence"/>
</dbReference>
<proteinExistence type="predicted"/>
<evidence type="ECO:0000256" key="1">
    <source>
        <dbReference type="SAM" id="Phobius"/>
    </source>
</evidence>
<organism evidence="2 3">
    <name type="scientific">Tagetes erecta</name>
    <name type="common">African marigold</name>
    <dbReference type="NCBI Taxonomy" id="13708"/>
    <lineage>
        <taxon>Eukaryota</taxon>
        <taxon>Viridiplantae</taxon>
        <taxon>Streptophyta</taxon>
        <taxon>Embryophyta</taxon>
        <taxon>Tracheophyta</taxon>
        <taxon>Spermatophyta</taxon>
        <taxon>Magnoliopsida</taxon>
        <taxon>eudicotyledons</taxon>
        <taxon>Gunneridae</taxon>
        <taxon>Pentapetalae</taxon>
        <taxon>asterids</taxon>
        <taxon>campanulids</taxon>
        <taxon>Asterales</taxon>
        <taxon>Asteraceae</taxon>
        <taxon>Asteroideae</taxon>
        <taxon>Heliantheae alliance</taxon>
        <taxon>Tageteae</taxon>
        <taxon>Tagetes</taxon>
    </lineage>
</organism>
<protein>
    <submittedName>
        <fullName evidence="2">Uncharacterized protein</fullName>
    </submittedName>
</protein>
<evidence type="ECO:0000313" key="2">
    <source>
        <dbReference type="EMBL" id="KAK1418027.1"/>
    </source>
</evidence>
<accession>A0AAD8K879</accession>
<keyword evidence="3" id="KW-1185">Reference proteome</keyword>
<sequence length="115" mass="13008">MVEKQTNFGKMEKGKSGRLLLYATQALCAFCLLHLLYIELITFKSTCSSSPQIKRRQILSEWKLDGLMINSTLVNKDDQHQSAFQYLLAGLVKGLISIDRSILHSLPYTSSISRN</sequence>
<reference evidence="2" key="1">
    <citation type="journal article" date="2023" name="bioRxiv">
        <title>Improved chromosome-level genome assembly for marigold (Tagetes erecta).</title>
        <authorList>
            <person name="Jiang F."/>
            <person name="Yuan L."/>
            <person name="Wang S."/>
            <person name="Wang H."/>
            <person name="Xu D."/>
            <person name="Wang A."/>
            <person name="Fan W."/>
        </authorList>
    </citation>
    <scope>NUCLEOTIDE SEQUENCE</scope>
    <source>
        <strain evidence="2">WSJ</strain>
        <tissue evidence="2">Leaf</tissue>
    </source>
</reference>
<gene>
    <name evidence="2" type="ORF">QVD17_27164</name>
</gene>
<dbReference type="EMBL" id="JAUHHV010000007">
    <property type="protein sequence ID" value="KAK1418027.1"/>
    <property type="molecule type" value="Genomic_DNA"/>
</dbReference>